<sequence>MRINLNRRKFILYGSFDAAIQQVASQVPNTFFVAENVSIKGDNIPGIVYPIQDLTVSFRKNSGEVKRSPTSVINLSCMDTINHRSRGSGYERAL</sequence>
<proteinExistence type="predicted"/>
<dbReference type="OrthoDB" id="9769871at2"/>
<reference evidence="1 2" key="1">
    <citation type="submission" date="2018-02" db="EMBL/GenBank/DDBJ databases">
        <title>Discovery of a pederin family compound in a non-symbiotic bloom-forming cyanobacterium.</title>
        <authorList>
            <person name="Kust A."/>
            <person name="Mares J."/>
            <person name="Jokela J."/>
            <person name="Urajova P."/>
            <person name="Hajek J."/>
            <person name="Saurav K."/>
            <person name="Voracova K."/>
            <person name="Fewer D.P."/>
            <person name="Haapaniemi E."/>
            <person name="Permi P."/>
            <person name="Rehakova K."/>
            <person name="Sivonen K."/>
            <person name="Hrouzek P."/>
        </authorList>
    </citation>
    <scope>NUCLEOTIDE SEQUENCE [LARGE SCALE GENOMIC DNA]</scope>
    <source>
        <strain evidence="1 2">CHARLIE-1</strain>
    </source>
</reference>
<evidence type="ECO:0000313" key="2">
    <source>
        <dbReference type="Proteomes" id="UP000239589"/>
    </source>
</evidence>
<protein>
    <submittedName>
        <fullName evidence="1">Uncharacterized protein</fullName>
    </submittedName>
</protein>
<keyword evidence="2" id="KW-1185">Reference proteome</keyword>
<dbReference type="AlphaFoldDB" id="A0A2S6CQA2"/>
<dbReference type="Proteomes" id="UP000239589">
    <property type="component" value="Unassembled WGS sequence"/>
</dbReference>
<dbReference type="EMBL" id="PGEM01000155">
    <property type="protein sequence ID" value="PPJ61945.1"/>
    <property type="molecule type" value="Genomic_DNA"/>
</dbReference>
<evidence type="ECO:0000313" key="1">
    <source>
        <dbReference type="EMBL" id="PPJ61945.1"/>
    </source>
</evidence>
<gene>
    <name evidence="1" type="ORF">CUN59_18140</name>
</gene>
<accession>A0A2S6CQA2</accession>
<organism evidence="1 2">
    <name type="scientific">Cuspidothrix issatschenkoi CHARLIE-1</name>
    <dbReference type="NCBI Taxonomy" id="2052836"/>
    <lineage>
        <taxon>Bacteria</taxon>
        <taxon>Bacillati</taxon>
        <taxon>Cyanobacteriota</taxon>
        <taxon>Cyanophyceae</taxon>
        <taxon>Nostocales</taxon>
        <taxon>Aphanizomenonaceae</taxon>
        <taxon>Cuspidothrix</taxon>
    </lineage>
</organism>
<comment type="caution">
    <text evidence="1">The sequence shown here is derived from an EMBL/GenBank/DDBJ whole genome shotgun (WGS) entry which is preliminary data.</text>
</comment>
<name>A0A2S6CQA2_9CYAN</name>